<dbReference type="AlphaFoldDB" id="E0I6Y8"/>
<evidence type="ECO:0000259" key="2">
    <source>
        <dbReference type="Pfam" id="PF22570"/>
    </source>
</evidence>
<dbReference type="STRING" id="717606.PaecuDRAFT_1410"/>
<keyword evidence="1" id="KW-0472">Membrane</keyword>
<dbReference type="Pfam" id="PF22570">
    <property type="entry name" value="LiaF-TM"/>
    <property type="match status" value="1"/>
</dbReference>
<dbReference type="InterPro" id="IPR054331">
    <property type="entry name" value="LiaF_TM"/>
</dbReference>
<feature type="transmembrane region" description="Helical" evidence="1">
    <location>
        <begin position="70"/>
        <end position="90"/>
    </location>
</feature>
<name>E0I6Y8_9BACL</name>
<keyword evidence="4" id="KW-1185">Reference proteome</keyword>
<dbReference type="Proteomes" id="UP000005387">
    <property type="component" value="Unassembled WGS sequence"/>
</dbReference>
<sequence>MNIQSKKGLVLIAIGAVIALPIIGFSIGWVLKLLFPFILVGLGVVGWRNGNRIFGGLLIGFGGLMVLGKFHTLIMLIIAIALVAYGVSLVKGRRS</sequence>
<evidence type="ECO:0000256" key="1">
    <source>
        <dbReference type="SAM" id="Phobius"/>
    </source>
</evidence>
<protein>
    <recommendedName>
        <fullName evidence="2">LiaF transmembrane domain-containing protein</fullName>
    </recommendedName>
</protein>
<evidence type="ECO:0000313" key="3">
    <source>
        <dbReference type="EMBL" id="EFM11804.1"/>
    </source>
</evidence>
<dbReference type="EMBL" id="AEDD01000003">
    <property type="protein sequence ID" value="EFM11804.1"/>
    <property type="molecule type" value="Genomic_DNA"/>
</dbReference>
<accession>E0I6Y8</accession>
<keyword evidence="1" id="KW-0812">Transmembrane</keyword>
<dbReference type="RefSeq" id="WP_006037423.1">
    <property type="nucleotide sequence ID" value="NZ_AEDD01000003.1"/>
</dbReference>
<keyword evidence="1" id="KW-1133">Transmembrane helix</keyword>
<evidence type="ECO:0000313" key="4">
    <source>
        <dbReference type="Proteomes" id="UP000005387"/>
    </source>
</evidence>
<organism evidence="3 4">
    <name type="scientific">Paenibacillus curdlanolyticus YK9</name>
    <dbReference type="NCBI Taxonomy" id="717606"/>
    <lineage>
        <taxon>Bacteria</taxon>
        <taxon>Bacillati</taxon>
        <taxon>Bacillota</taxon>
        <taxon>Bacilli</taxon>
        <taxon>Bacillales</taxon>
        <taxon>Paenibacillaceae</taxon>
        <taxon>Paenibacillus</taxon>
    </lineage>
</organism>
<feature type="transmembrane region" description="Helical" evidence="1">
    <location>
        <begin position="9"/>
        <end position="31"/>
    </location>
</feature>
<proteinExistence type="predicted"/>
<gene>
    <name evidence="3" type="ORF">PaecuDRAFT_1410</name>
</gene>
<reference evidence="3 4" key="1">
    <citation type="submission" date="2010-07" db="EMBL/GenBank/DDBJ databases">
        <title>The draft genome of Paenibacillus curdlanolyticus YK9.</title>
        <authorList>
            <consortium name="US DOE Joint Genome Institute (JGI-PGF)"/>
            <person name="Lucas S."/>
            <person name="Copeland A."/>
            <person name="Lapidus A."/>
            <person name="Cheng J.-F."/>
            <person name="Bruce D."/>
            <person name="Goodwin L."/>
            <person name="Pitluck S."/>
            <person name="Land M.L."/>
            <person name="Hauser L."/>
            <person name="Chang Y.-J."/>
            <person name="Jeffries C."/>
            <person name="Anderson I.J."/>
            <person name="Johnson E."/>
            <person name="Loganathan U."/>
            <person name="Mulhopadhyay B."/>
            <person name="Kyrpides N."/>
            <person name="Woyke T.J."/>
        </authorList>
    </citation>
    <scope>NUCLEOTIDE SEQUENCE [LARGE SCALE GENOMIC DNA]</scope>
    <source>
        <strain evidence="3 4">YK9</strain>
    </source>
</reference>
<feature type="domain" description="LiaF transmembrane" evidence="2">
    <location>
        <begin position="8"/>
        <end position="94"/>
    </location>
</feature>
<dbReference type="OrthoDB" id="2664666at2"/>